<evidence type="ECO:0000256" key="1">
    <source>
        <dbReference type="SAM" id="Phobius"/>
    </source>
</evidence>
<proteinExistence type="predicted"/>
<evidence type="ECO:0000313" key="2">
    <source>
        <dbReference type="EMBL" id="KAJ8942528.1"/>
    </source>
</evidence>
<gene>
    <name evidence="2" type="ORF">NQ318_005232</name>
</gene>
<keyword evidence="1" id="KW-1133">Transmembrane helix</keyword>
<evidence type="ECO:0000313" key="3">
    <source>
        <dbReference type="Proteomes" id="UP001162162"/>
    </source>
</evidence>
<reference evidence="2" key="1">
    <citation type="journal article" date="2023" name="Insect Mol. Biol.">
        <title>Genome sequencing provides insights into the evolution of gene families encoding plant cell wall-degrading enzymes in longhorned beetles.</title>
        <authorList>
            <person name="Shin N.R."/>
            <person name="Okamura Y."/>
            <person name="Kirsch R."/>
            <person name="Pauchet Y."/>
        </authorList>
    </citation>
    <scope>NUCLEOTIDE SEQUENCE</scope>
    <source>
        <strain evidence="2">AMC_N1</strain>
    </source>
</reference>
<dbReference type="Proteomes" id="UP001162162">
    <property type="component" value="Unassembled WGS sequence"/>
</dbReference>
<sequence length="170" mass="19377">MCVKPTSASYEKGQTEVRRQIRSNHHHHHMCLLPGGICFQMSDSFYLWYFIPISTLICGMVALYNSLIVIFTGGVGKNGSTVAVSASYRKGGSMLPALRNVLRILLKLIFQLCLYLFYIDLLFGSNNHPLKYDLGPMLPYETTRISKPARSHWRYPLHISRAIGIAWRKI</sequence>
<name>A0AAV8XTV2_9CUCU</name>
<feature type="transmembrane region" description="Helical" evidence="1">
    <location>
        <begin position="46"/>
        <end position="71"/>
    </location>
</feature>
<dbReference type="EMBL" id="JAPWTK010000322">
    <property type="protein sequence ID" value="KAJ8942528.1"/>
    <property type="molecule type" value="Genomic_DNA"/>
</dbReference>
<dbReference type="AlphaFoldDB" id="A0AAV8XTV2"/>
<keyword evidence="3" id="KW-1185">Reference proteome</keyword>
<accession>A0AAV8XTV2</accession>
<keyword evidence="1" id="KW-0812">Transmembrane</keyword>
<comment type="caution">
    <text evidence="2">The sequence shown here is derived from an EMBL/GenBank/DDBJ whole genome shotgun (WGS) entry which is preliminary data.</text>
</comment>
<feature type="transmembrane region" description="Helical" evidence="1">
    <location>
        <begin position="104"/>
        <end position="123"/>
    </location>
</feature>
<keyword evidence="1" id="KW-0472">Membrane</keyword>
<protein>
    <submittedName>
        <fullName evidence="2">Uncharacterized protein</fullName>
    </submittedName>
</protein>
<organism evidence="2 3">
    <name type="scientific">Aromia moschata</name>
    <dbReference type="NCBI Taxonomy" id="1265417"/>
    <lineage>
        <taxon>Eukaryota</taxon>
        <taxon>Metazoa</taxon>
        <taxon>Ecdysozoa</taxon>
        <taxon>Arthropoda</taxon>
        <taxon>Hexapoda</taxon>
        <taxon>Insecta</taxon>
        <taxon>Pterygota</taxon>
        <taxon>Neoptera</taxon>
        <taxon>Endopterygota</taxon>
        <taxon>Coleoptera</taxon>
        <taxon>Polyphaga</taxon>
        <taxon>Cucujiformia</taxon>
        <taxon>Chrysomeloidea</taxon>
        <taxon>Cerambycidae</taxon>
        <taxon>Cerambycinae</taxon>
        <taxon>Callichromatini</taxon>
        <taxon>Aromia</taxon>
    </lineage>
</organism>